<dbReference type="AlphaFoldDB" id="A0A8T0FJA8"/>
<reference evidence="1" key="1">
    <citation type="journal article" date="2020" name="bioRxiv">
        <title>Chromosome-level reference genome of the European wasp spider Argiope bruennichi: a resource for studies on range expansion and evolutionary adaptation.</title>
        <authorList>
            <person name="Sheffer M.M."/>
            <person name="Hoppe A."/>
            <person name="Krehenwinkel H."/>
            <person name="Uhl G."/>
            <person name="Kuss A.W."/>
            <person name="Jensen L."/>
            <person name="Jensen C."/>
            <person name="Gillespie R.G."/>
            <person name="Hoff K.J."/>
            <person name="Prost S."/>
        </authorList>
    </citation>
    <scope>NUCLEOTIDE SEQUENCE</scope>
</reference>
<proteinExistence type="predicted"/>
<sequence>MVIHSERIEHFWDLGFLGIKEPTEKTSREEEVNFFNDTLSTDLDGLYMVRLPWIDNSSLHDNKNVAEKRLVSLTSKLISLGRYSDYYSVFESWVDEKIIEEVLEGGREGCCHYLPHR</sequence>
<reference evidence="1" key="2">
    <citation type="submission" date="2020-06" db="EMBL/GenBank/DDBJ databases">
        <authorList>
            <person name="Sheffer M."/>
        </authorList>
    </citation>
    <scope>NUCLEOTIDE SEQUENCE</scope>
</reference>
<keyword evidence="2" id="KW-1185">Reference proteome</keyword>
<evidence type="ECO:0000313" key="2">
    <source>
        <dbReference type="Proteomes" id="UP000807504"/>
    </source>
</evidence>
<name>A0A8T0FJA8_ARGBR</name>
<evidence type="ECO:0000313" key="1">
    <source>
        <dbReference type="EMBL" id="KAF8790475.1"/>
    </source>
</evidence>
<gene>
    <name evidence="1" type="ORF">HNY73_005493</name>
</gene>
<comment type="caution">
    <text evidence="1">The sequence shown here is derived from an EMBL/GenBank/DDBJ whole genome shotgun (WGS) entry which is preliminary data.</text>
</comment>
<dbReference type="Proteomes" id="UP000807504">
    <property type="component" value="Unassembled WGS sequence"/>
</dbReference>
<accession>A0A8T0FJA8</accession>
<dbReference type="EMBL" id="JABXBU010000011">
    <property type="protein sequence ID" value="KAF8790475.1"/>
    <property type="molecule type" value="Genomic_DNA"/>
</dbReference>
<organism evidence="1 2">
    <name type="scientific">Argiope bruennichi</name>
    <name type="common">Wasp spider</name>
    <name type="synonym">Aranea bruennichi</name>
    <dbReference type="NCBI Taxonomy" id="94029"/>
    <lineage>
        <taxon>Eukaryota</taxon>
        <taxon>Metazoa</taxon>
        <taxon>Ecdysozoa</taxon>
        <taxon>Arthropoda</taxon>
        <taxon>Chelicerata</taxon>
        <taxon>Arachnida</taxon>
        <taxon>Araneae</taxon>
        <taxon>Araneomorphae</taxon>
        <taxon>Entelegynae</taxon>
        <taxon>Araneoidea</taxon>
        <taxon>Araneidae</taxon>
        <taxon>Argiope</taxon>
    </lineage>
</organism>
<protein>
    <submittedName>
        <fullName evidence="1">Uncharacterized protein</fullName>
    </submittedName>
</protein>